<comment type="caution">
    <text evidence="11">The sequence shown here is derived from an EMBL/GenBank/DDBJ whole genome shotgun (WGS) entry which is preliminary data.</text>
</comment>
<protein>
    <recommendedName>
        <fullName evidence="3">Multidrug export protein MepA</fullName>
    </recommendedName>
</protein>
<evidence type="ECO:0000256" key="10">
    <source>
        <dbReference type="SAM" id="Phobius"/>
    </source>
</evidence>
<feature type="transmembrane region" description="Helical" evidence="10">
    <location>
        <begin position="244"/>
        <end position="269"/>
    </location>
</feature>
<evidence type="ECO:0000256" key="2">
    <source>
        <dbReference type="ARBA" id="ARBA00008417"/>
    </source>
</evidence>
<dbReference type="EMBL" id="JAPWGY010000001">
    <property type="protein sequence ID" value="MCZ4279443.1"/>
    <property type="molecule type" value="Genomic_DNA"/>
</dbReference>
<gene>
    <name evidence="11" type="ORF">O4H49_01555</name>
</gene>
<feature type="transmembrane region" description="Helical" evidence="10">
    <location>
        <begin position="61"/>
        <end position="87"/>
    </location>
</feature>
<keyword evidence="6 10" id="KW-0812">Transmembrane</keyword>
<dbReference type="PANTHER" id="PTHR43823:SF3">
    <property type="entry name" value="MULTIDRUG EXPORT PROTEIN MEPA"/>
    <property type="match status" value="1"/>
</dbReference>
<dbReference type="CDD" id="cd13143">
    <property type="entry name" value="MATE_MepA_like"/>
    <property type="match status" value="1"/>
</dbReference>
<keyword evidence="9" id="KW-0046">Antibiotic resistance</keyword>
<evidence type="ECO:0000256" key="8">
    <source>
        <dbReference type="ARBA" id="ARBA00023136"/>
    </source>
</evidence>
<keyword evidence="5" id="KW-1003">Cell membrane</keyword>
<feature type="transmembrane region" description="Helical" evidence="10">
    <location>
        <begin position="367"/>
        <end position="387"/>
    </location>
</feature>
<feature type="transmembrane region" description="Helical" evidence="10">
    <location>
        <begin position="140"/>
        <end position="158"/>
    </location>
</feature>
<evidence type="ECO:0000256" key="6">
    <source>
        <dbReference type="ARBA" id="ARBA00022692"/>
    </source>
</evidence>
<dbReference type="NCBIfam" id="TIGR00797">
    <property type="entry name" value="matE"/>
    <property type="match status" value="1"/>
</dbReference>
<comment type="subcellular location">
    <subcellularLocation>
        <location evidence="1">Cell inner membrane</location>
        <topology evidence="1">Multi-pass membrane protein</topology>
    </subcellularLocation>
</comment>
<dbReference type="PIRSF" id="PIRSF006603">
    <property type="entry name" value="DinF"/>
    <property type="match status" value="1"/>
</dbReference>
<dbReference type="PANTHER" id="PTHR43823">
    <property type="entry name" value="SPORULATION PROTEIN YKVU"/>
    <property type="match status" value="1"/>
</dbReference>
<evidence type="ECO:0000256" key="3">
    <source>
        <dbReference type="ARBA" id="ARBA00022106"/>
    </source>
</evidence>
<comment type="similarity">
    <text evidence="2">Belongs to the multi antimicrobial extrusion (MATE) (TC 2.A.66.1) family. MepA subfamily.</text>
</comment>
<evidence type="ECO:0000256" key="9">
    <source>
        <dbReference type="ARBA" id="ARBA00023251"/>
    </source>
</evidence>
<evidence type="ECO:0000256" key="4">
    <source>
        <dbReference type="ARBA" id="ARBA00022448"/>
    </source>
</evidence>
<name>A0ABT4LEC4_9PROT</name>
<proteinExistence type="inferred from homology"/>
<keyword evidence="12" id="KW-1185">Reference proteome</keyword>
<keyword evidence="8 10" id="KW-0472">Membrane</keyword>
<evidence type="ECO:0000256" key="1">
    <source>
        <dbReference type="ARBA" id="ARBA00004429"/>
    </source>
</evidence>
<dbReference type="InterPro" id="IPR002528">
    <property type="entry name" value="MATE_fam"/>
</dbReference>
<feature type="transmembrane region" description="Helical" evidence="10">
    <location>
        <begin position="20"/>
        <end position="41"/>
    </location>
</feature>
<feature type="transmembrane region" description="Helical" evidence="10">
    <location>
        <begin position="399"/>
        <end position="420"/>
    </location>
</feature>
<feature type="transmembrane region" description="Helical" evidence="10">
    <location>
        <begin position="426"/>
        <end position="446"/>
    </location>
</feature>
<feature type="transmembrane region" description="Helical" evidence="10">
    <location>
        <begin position="170"/>
        <end position="191"/>
    </location>
</feature>
<dbReference type="RefSeq" id="WP_269421648.1">
    <property type="nucleotide sequence ID" value="NZ_JAPWGY010000001.1"/>
</dbReference>
<accession>A0ABT4LEC4</accession>
<evidence type="ECO:0000313" key="12">
    <source>
        <dbReference type="Proteomes" id="UP001069802"/>
    </source>
</evidence>
<dbReference type="Proteomes" id="UP001069802">
    <property type="component" value="Unassembled WGS sequence"/>
</dbReference>
<keyword evidence="7 10" id="KW-1133">Transmembrane helix</keyword>
<reference evidence="11" key="1">
    <citation type="submission" date="2022-12" db="EMBL/GenBank/DDBJ databases">
        <title>Bacterial isolates from different developmental stages of Nematostella vectensis.</title>
        <authorList>
            <person name="Fraune S."/>
        </authorList>
    </citation>
    <scope>NUCLEOTIDE SEQUENCE</scope>
    <source>
        <strain evidence="11">G21630-S1</strain>
    </source>
</reference>
<evidence type="ECO:0000256" key="5">
    <source>
        <dbReference type="ARBA" id="ARBA00022475"/>
    </source>
</evidence>
<feature type="transmembrane region" description="Helical" evidence="10">
    <location>
        <begin position="197"/>
        <end position="219"/>
    </location>
</feature>
<feature type="transmembrane region" description="Helical" evidence="10">
    <location>
        <begin position="281"/>
        <end position="305"/>
    </location>
</feature>
<dbReference type="Pfam" id="PF01554">
    <property type="entry name" value="MatE"/>
    <property type="match status" value="2"/>
</dbReference>
<organism evidence="11 12">
    <name type="scientific">Kiloniella laminariae</name>
    <dbReference type="NCBI Taxonomy" id="454162"/>
    <lineage>
        <taxon>Bacteria</taxon>
        <taxon>Pseudomonadati</taxon>
        <taxon>Pseudomonadota</taxon>
        <taxon>Alphaproteobacteria</taxon>
        <taxon>Rhodospirillales</taxon>
        <taxon>Kiloniellaceae</taxon>
        <taxon>Kiloniella</taxon>
    </lineage>
</organism>
<evidence type="ECO:0000256" key="7">
    <source>
        <dbReference type="ARBA" id="ARBA00022989"/>
    </source>
</evidence>
<dbReference type="InterPro" id="IPR045070">
    <property type="entry name" value="MATE_MepA-like"/>
</dbReference>
<sequence>MSTPESPPENMFLVGSLPKLFLKTAAPIILVMLVSGFFTVVDAYFLGEFVGPEALTAVTMMFPVFMLIVALSTWVSGGFSSVVARLLGARKNDEANAALGSAILLSAVVCLLLIALFLIAGTALISWVTKGSLPLSEMGYSYISLLIFFSPLQFLLTINFDALRCEGKMGFIAFLSLFSTLLNITFNYILIVKLEQGVAGSAYGTILAQLISIIAVGLYHQKARSAFTFSQTVFHNPTRFWKRFLALGAPASLGYLGVSMTSATILYSLQQWGHEHYAATVAAYGIITRIMTFTFLPLLGLNIAFQTVAGNNQGAQLWPRVNASIKLALLSALFYCGSLQILFNVFAGQIGFIFVDDSLIASETQRILPQITLFYFAFGLSMVLSGFFQAIGDARRSAILGLSRTYLFSLPLIFTLPFLLGEQGIWYAPPLAEFLMIILSLVVLFLNANTNGMKMGLFRQTISKQYKAT</sequence>
<dbReference type="InterPro" id="IPR048279">
    <property type="entry name" value="MdtK-like"/>
</dbReference>
<evidence type="ECO:0000313" key="11">
    <source>
        <dbReference type="EMBL" id="MCZ4279443.1"/>
    </source>
</evidence>
<feature type="transmembrane region" description="Helical" evidence="10">
    <location>
        <begin position="99"/>
        <end position="128"/>
    </location>
</feature>
<feature type="transmembrane region" description="Helical" evidence="10">
    <location>
        <begin position="326"/>
        <end position="355"/>
    </location>
</feature>
<keyword evidence="4" id="KW-0813">Transport</keyword>
<dbReference type="InterPro" id="IPR051327">
    <property type="entry name" value="MATE_MepA_subfamily"/>
</dbReference>